<dbReference type="SUPFAM" id="SSF52540">
    <property type="entry name" value="P-loop containing nucleoside triphosphate hydrolases"/>
    <property type="match status" value="1"/>
</dbReference>
<feature type="region of interest" description="Disordered" evidence="2">
    <location>
        <begin position="465"/>
        <end position="486"/>
    </location>
</feature>
<dbReference type="InterPro" id="IPR025103">
    <property type="entry name" value="DUF4011"/>
</dbReference>
<dbReference type="CDD" id="cd18808">
    <property type="entry name" value="SF1_C_Upf1"/>
    <property type="match status" value="1"/>
</dbReference>
<dbReference type="PANTHER" id="PTHR10887">
    <property type="entry name" value="DNA2/NAM7 HELICASE FAMILY"/>
    <property type="match status" value="1"/>
</dbReference>
<evidence type="ECO:0000256" key="1">
    <source>
        <dbReference type="SAM" id="Coils"/>
    </source>
</evidence>
<evidence type="ECO:0000259" key="5">
    <source>
        <dbReference type="Pfam" id="PF13087"/>
    </source>
</evidence>
<dbReference type="Pfam" id="PF13086">
    <property type="entry name" value="AAA_11"/>
    <property type="match status" value="1"/>
</dbReference>
<accession>A0ABZ2YN73</accession>
<proteinExistence type="predicted"/>
<evidence type="ECO:0000259" key="6">
    <source>
        <dbReference type="Pfam" id="PF18741"/>
    </source>
</evidence>
<dbReference type="Pfam" id="PF18741">
    <property type="entry name" value="MTES_1575"/>
    <property type="match status" value="1"/>
</dbReference>
<dbReference type="Gene3D" id="3.40.50.300">
    <property type="entry name" value="P-loop containing nucleotide triphosphate hydrolases"/>
    <property type="match status" value="3"/>
</dbReference>
<gene>
    <name evidence="7" type="ORF">WJU16_25055</name>
</gene>
<dbReference type="InterPro" id="IPR049468">
    <property type="entry name" value="Restrct_endonuc-II-like_dom"/>
</dbReference>
<dbReference type="PANTHER" id="PTHR10887:SF495">
    <property type="entry name" value="HELICASE SENATAXIN ISOFORM X1-RELATED"/>
    <property type="match status" value="1"/>
</dbReference>
<feature type="domain" description="DNA2/NAM7 helicase-like C-terminal" evidence="5">
    <location>
        <begin position="1268"/>
        <end position="1480"/>
    </location>
</feature>
<name>A0ABZ2YN73_9BACT</name>
<evidence type="ECO:0000259" key="3">
    <source>
        <dbReference type="Pfam" id="PF05406"/>
    </source>
</evidence>
<sequence>MTIISFRQFLQTAFQHGPYTTDDVIAAVLPLFSDVQALHDDGKVAPFDQEAVILATARTLRLHAEAAHPPLEAPEKVEALFNGHNPHFEVIDKVRLPEGQAAETLRVHTDTGKPLRHAAYIPGYRSYEMLLGHHDEQTDIFVLGLVLASLAHGLDLHDPETLPALVAQRERPLLHRPLHPALGTLITEMTELDRSHRTRDLREAIHRLENYRDFDPEKQTDLAQVAGWVTHDRSEKQQIILHKLRNRLFDTSRRNRLLFYKPNARFANLTFGSVPMVLHHQSIRPELLFTWNSDIAAKVVSMGDLPLNKYLRFEDHPYLPAVLNKIRLEAQRDVQEFGFSQLKLVAAFLKWHNLAEDPQESIHSPLLLLPVELKKKKQTGGDQYVLSVTDNNAEVNPVLANRLRELFGIELPDSVDLEEMSPEMFCEHIRRQVEGANRGIVLQYLRKPRIRLIYKEARETAEQYRRKTAGAEVPKPKDAPAETDEVTEKELFEWAEAEANPYRWEFDICQMVLGNFNYKKMSLVRDYNAAIEQRQGHGVFDHLFSDHPRPLDEEMELPALPEEWFHVIQADPTQTRAILQARKGESYVIQGPPGTGKSQTITNLIADFVARGKKVLFVCEKRAALDVVYHRLQQQGLADLSSYIHDSQADKRAFIKDLKLSYEAALKPDTDLHTITLRRDALLHNLRRQLLLLQEFHDTHAGETDSAGVPVRTLIERLLSLKPLIPAADAETEELVPGYLQWLQFGNVVEQLGQALEETGAEPVFAAHPLSRVHESVFISAQPIHTLKQLTGDALALVEQLESAREHAARLNELKSLVLQATLLLPLASAGLLRLVDPSHPDAVTFERRFAEVKALQQAAVEAAAQNTGWRQKLSPEDVLAGLEIARRHEGSFWRFLSGKWRRLNRTLREQFDFSSRAVAPSAASLLEQLQQEYDAAATASRARKALESDYRIAQLEMTWLAVERLRTKLHEPSLQYLLHHPQAPETVRTLAALQEPLLKLESILSQTLADPAPQPFGELADLLEGIRLNAPALEALLPVLGNYTSLPGGFKYALRRLPWTPGELEAGMAGKSLRQLYRSNKAFAQTGAHNLEQAVATVKHCYGELLQLNAAYIRANIRRQFLDNVQRSQKADETYMEGRRILENEFSKSMRYKSIRELCSRASGRVLLDLKPVWLMSPLSVSDAFPLDQPFFDAVIFDEASQITLEEGVPALYRAPQTIIVGDEKQMPPTDFFSARTGDPDDLGADPAEDELLSADADSLLTQGARKMNSFMLGWHYRSHFETLISYSNHAFYDAELLTIPDRSEHGVPRPHISVAQPSDALFNIKALFDRSISYHHLPQGVYAKRGNTAEATYIAHLVRELLLKRTKDSIGIVAFSQEQQGAIHAALDALAEQDTTFDDLLEEAQARTENGQFTGLFVKNLENVQGDERDIIIMSVCYAPDARGKMSMHFGPINKKGGEKRLNVIFSRARRHMAIVSSIKHGQITNLYNPGANFLSKFLQYAEQVSSGNMKQARIVLDMLTSARPQGRFRSGDTVVLQEIREALEKEGLEVTEQVGQSGFRCSLAVKSKPQDAHFALGIQVDDEAWYLHDNVLEQYYQRPAVMETFGWRTMTVYAKDWLAAPEKVLEDILKRLGKQPAANGAADIKENGVPEGATRLLTGEGKQEKFWEIKASGAKLLIRYGKTGTQGQIEVKTCMNDADAAKELEKAVAEKKLLDGGPLHDGNHNHAVGI</sequence>
<evidence type="ECO:0000256" key="2">
    <source>
        <dbReference type="SAM" id="MobiDB-lite"/>
    </source>
</evidence>
<dbReference type="Pfam" id="PF05406">
    <property type="entry name" value="WGR"/>
    <property type="match status" value="1"/>
</dbReference>
<dbReference type="RefSeq" id="WP_341836091.1">
    <property type="nucleotide sequence ID" value="NZ_CP149822.1"/>
</dbReference>
<dbReference type="InterPro" id="IPR041677">
    <property type="entry name" value="DNA2/NAM7_AAA_11"/>
</dbReference>
<evidence type="ECO:0000313" key="7">
    <source>
        <dbReference type="EMBL" id="WZN41236.1"/>
    </source>
</evidence>
<dbReference type="Proteomes" id="UP001485459">
    <property type="component" value="Chromosome"/>
</dbReference>
<dbReference type="InterPro" id="IPR041679">
    <property type="entry name" value="DNA2/NAM7-like_C"/>
</dbReference>
<dbReference type="Gene3D" id="1.10.510.10">
    <property type="entry name" value="Transferase(Phosphotransferase) domain 1"/>
    <property type="match status" value="1"/>
</dbReference>
<dbReference type="CDD" id="cd07996">
    <property type="entry name" value="WGR_MMR_like"/>
    <property type="match status" value="1"/>
</dbReference>
<dbReference type="InterPro" id="IPR045055">
    <property type="entry name" value="DNA2/NAM7-like"/>
</dbReference>
<dbReference type="Pfam" id="PF13195">
    <property type="entry name" value="DUF4011"/>
    <property type="match status" value="1"/>
</dbReference>
<dbReference type="InterPro" id="IPR008893">
    <property type="entry name" value="WGR_domain"/>
</dbReference>
<keyword evidence="8" id="KW-1185">Reference proteome</keyword>
<organism evidence="7 8">
    <name type="scientific">Chitinophaga pollutisoli</name>
    <dbReference type="NCBI Taxonomy" id="3133966"/>
    <lineage>
        <taxon>Bacteria</taxon>
        <taxon>Pseudomonadati</taxon>
        <taxon>Bacteroidota</taxon>
        <taxon>Chitinophagia</taxon>
        <taxon>Chitinophagales</taxon>
        <taxon>Chitinophagaceae</taxon>
        <taxon>Chitinophaga</taxon>
    </lineage>
</organism>
<dbReference type="InterPro" id="IPR049809">
    <property type="entry name" value="YehF/YfeS-like_WGR"/>
</dbReference>
<dbReference type="EMBL" id="CP149822">
    <property type="protein sequence ID" value="WZN41236.1"/>
    <property type="molecule type" value="Genomic_DNA"/>
</dbReference>
<feature type="compositionally biased region" description="Basic and acidic residues" evidence="2">
    <location>
        <begin position="474"/>
        <end position="486"/>
    </location>
</feature>
<keyword evidence="1" id="KW-0175">Coiled coil</keyword>
<dbReference type="InterPro" id="IPR011009">
    <property type="entry name" value="Kinase-like_dom_sf"/>
</dbReference>
<evidence type="ECO:0000313" key="8">
    <source>
        <dbReference type="Proteomes" id="UP001485459"/>
    </source>
</evidence>
<dbReference type="SUPFAM" id="SSF56112">
    <property type="entry name" value="Protein kinase-like (PK-like)"/>
    <property type="match status" value="1"/>
</dbReference>
<dbReference type="Gene3D" id="2.20.140.10">
    <property type="entry name" value="WGR domain"/>
    <property type="match status" value="1"/>
</dbReference>
<feature type="domain" description="DNA2/NAM7 helicase helicase" evidence="4">
    <location>
        <begin position="571"/>
        <end position="634"/>
    </location>
</feature>
<reference evidence="8" key="1">
    <citation type="submission" date="2024-03" db="EMBL/GenBank/DDBJ databases">
        <title>Chitinophaga horti sp. nov., isolated from garden soil.</title>
        <authorList>
            <person name="Lee D.S."/>
            <person name="Han D.M."/>
            <person name="Baek J.H."/>
            <person name="Choi D.G."/>
            <person name="Jeon J.H."/>
            <person name="Jeon C.O."/>
        </authorList>
    </citation>
    <scope>NUCLEOTIDE SEQUENCE [LARGE SCALE GENOMIC DNA]</scope>
    <source>
        <strain evidence="8">GPA1</strain>
    </source>
</reference>
<dbReference type="Pfam" id="PF13087">
    <property type="entry name" value="AAA_12"/>
    <property type="match status" value="1"/>
</dbReference>
<feature type="coiled-coil region" evidence="1">
    <location>
        <begin position="787"/>
        <end position="814"/>
    </location>
</feature>
<evidence type="ECO:0000259" key="4">
    <source>
        <dbReference type="Pfam" id="PF13086"/>
    </source>
</evidence>
<feature type="domain" description="WGR" evidence="3">
    <location>
        <begin position="1663"/>
        <end position="1715"/>
    </location>
</feature>
<feature type="domain" description="Restriction endonuclease type II-like" evidence="6">
    <location>
        <begin position="1540"/>
        <end position="1635"/>
    </location>
</feature>
<protein>
    <submittedName>
        <fullName evidence="7">AAA domain-containing protein</fullName>
    </submittedName>
</protein>
<dbReference type="InterPro" id="IPR027417">
    <property type="entry name" value="P-loop_NTPase"/>
</dbReference>
<dbReference type="InterPro" id="IPR047187">
    <property type="entry name" value="SF1_C_Upf1"/>
</dbReference>